<dbReference type="PANTHER" id="PTHR11102:SF160">
    <property type="entry name" value="ERAD-ASSOCIATED E3 UBIQUITIN-PROTEIN LIGASE COMPONENT HRD3"/>
    <property type="match status" value="1"/>
</dbReference>
<dbReference type="InterPro" id="IPR006597">
    <property type="entry name" value="Sel1-like"/>
</dbReference>
<feature type="non-terminal residue" evidence="4">
    <location>
        <position position="1"/>
    </location>
</feature>
<reference evidence="4" key="1">
    <citation type="submission" date="2021-06" db="EMBL/GenBank/DDBJ databases">
        <authorList>
            <person name="Kallberg Y."/>
            <person name="Tangrot J."/>
            <person name="Rosling A."/>
        </authorList>
    </citation>
    <scope>NUCLEOTIDE SEQUENCE</scope>
    <source>
        <strain evidence="4">MT106</strain>
    </source>
</reference>
<dbReference type="Pfam" id="PF08238">
    <property type="entry name" value="Sel1"/>
    <property type="match status" value="4"/>
</dbReference>
<dbReference type="InterPro" id="IPR050767">
    <property type="entry name" value="Sel1_AlgK"/>
</dbReference>
<dbReference type="InterPro" id="IPR011990">
    <property type="entry name" value="TPR-like_helical_dom_sf"/>
</dbReference>
<organism evidence="4 5">
    <name type="scientific">Ambispora gerdemannii</name>
    <dbReference type="NCBI Taxonomy" id="144530"/>
    <lineage>
        <taxon>Eukaryota</taxon>
        <taxon>Fungi</taxon>
        <taxon>Fungi incertae sedis</taxon>
        <taxon>Mucoromycota</taxon>
        <taxon>Glomeromycotina</taxon>
        <taxon>Glomeromycetes</taxon>
        <taxon>Archaeosporales</taxon>
        <taxon>Ambisporaceae</taxon>
        <taxon>Ambispora</taxon>
    </lineage>
</organism>
<dbReference type="PANTHER" id="PTHR11102">
    <property type="entry name" value="SEL-1-LIKE PROTEIN"/>
    <property type="match status" value="1"/>
</dbReference>
<comment type="caution">
    <text evidence="4">The sequence shown here is derived from an EMBL/GenBank/DDBJ whole genome shotgun (WGS) entry which is preliminary data.</text>
</comment>
<accession>A0A9N9G5L7</accession>
<evidence type="ECO:0000256" key="3">
    <source>
        <dbReference type="SAM" id="SignalP"/>
    </source>
</evidence>
<protein>
    <submittedName>
        <fullName evidence="4">12856_t:CDS:1</fullName>
    </submittedName>
</protein>
<gene>
    <name evidence="4" type="ORF">AGERDE_LOCUS8395</name>
</gene>
<feature type="signal peptide" evidence="3">
    <location>
        <begin position="1"/>
        <end position="24"/>
    </location>
</feature>
<feature type="region of interest" description="Disordered" evidence="2">
    <location>
        <begin position="421"/>
        <end position="440"/>
    </location>
</feature>
<evidence type="ECO:0000256" key="1">
    <source>
        <dbReference type="ARBA" id="ARBA00038101"/>
    </source>
</evidence>
<dbReference type="SUPFAM" id="SSF81901">
    <property type="entry name" value="HCP-like"/>
    <property type="match status" value="1"/>
</dbReference>
<sequence length="440" mass="49291">MNTFNKAVGLALFLAICLIASSDAMPMPYPYWPYWGWPNENTYQSNNQYASANGGNGVAQAELAQCYFFGYGTEINRHEAFRWYEKSAVCGNTQGQVCLADCYLNGSGTERDLRAAFAWYKVASDAGNAFGKNSVGMLYAKGEGVEQDYRKALYYFKQAASIADECQMSDAMIPFDTAMCYQFGRGTMCDVHTSLLWHRKAYERRNKYSLRQLDVRSDLVKFEKDLNLLCIKREGECDLNLTRTFFEIVQNDCQVELKNKSKSDVLSQVDDGSEDYDVFKFIEYLYTALPEREAYCSKSNEGYGIIDVRKQLANFTSTLALSNEIAAFIDFSPPNARFNTFDPSVKPQPGFSPPHTTRTLPDVIMCSESYTTIADIWINYPNKISLSQNNSTSLLSLAYKESLSAVQGNLTQRCGIVPVGDPKKRGGDNNGTDGTIAHIS</sequence>
<dbReference type="Gene3D" id="1.25.40.10">
    <property type="entry name" value="Tetratricopeptide repeat domain"/>
    <property type="match status" value="1"/>
</dbReference>
<dbReference type="SMART" id="SM00671">
    <property type="entry name" value="SEL1"/>
    <property type="match status" value="4"/>
</dbReference>
<dbReference type="OrthoDB" id="2384430at2759"/>
<evidence type="ECO:0000313" key="4">
    <source>
        <dbReference type="EMBL" id="CAG8586553.1"/>
    </source>
</evidence>
<dbReference type="EMBL" id="CAJVPL010001764">
    <property type="protein sequence ID" value="CAG8586553.1"/>
    <property type="molecule type" value="Genomic_DNA"/>
</dbReference>
<comment type="similarity">
    <text evidence="1">Belongs to the sel-1 family.</text>
</comment>
<dbReference type="Proteomes" id="UP000789831">
    <property type="component" value="Unassembled WGS sequence"/>
</dbReference>
<proteinExistence type="inferred from homology"/>
<keyword evidence="3" id="KW-0732">Signal</keyword>
<dbReference type="AlphaFoldDB" id="A0A9N9G5L7"/>
<keyword evidence="5" id="KW-1185">Reference proteome</keyword>
<evidence type="ECO:0000256" key="2">
    <source>
        <dbReference type="SAM" id="MobiDB-lite"/>
    </source>
</evidence>
<evidence type="ECO:0000313" key="5">
    <source>
        <dbReference type="Proteomes" id="UP000789831"/>
    </source>
</evidence>
<feature type="chain" id="PRO_5040369905" evidence="3">
    <location>
        <begin position="25"/>
        <end position="440"/>
    </location>
</feature>
<name>A0A9N9G5L7_9GLOM</name>